<sequence length="126" mass="13093">MTQHLHLGFFLIITCSTVEGSEGGTTMPCCTSTSPFLRLAGVEPLVSCLRSAPRGPGAREGATLVSPPPLARLPSPWSPRKPSASPLTGVMGLPSLIRLTIVSASLLSSPSGRNGLSRPLSLCCLR</sequence>
<dbReference type="EMBL" id="GIFC01009727">
    <property type="protein sequence ID" value="MXU91810.1"/>
    <property type="molecule type" value="Transcribed_RNA"/>
</dbReference>
<accession>A0A6B0UPM8</accession>
<evidence type="ECO:0000256" key="1">
    <source>
        <dbReference type="SAM" id="MobiDB-lite"/>
    </source>
</evidence>
<feature type="compositionally biased region" description="Pro residues" evidence="1">
    <location>
        <begin position="66"/>
        <end position="79"/>
    </location>
</feature>
<dbReference type="AlphaFoldDB" id="A0A6B0UPM8"/>
<feature type="signal peptide" evidence="2">
    <location>
        <begin position="1"/>
        <end position="20"/>
    </location>
</feature>
<reference evidence="3" key="1">
    <citation type="submission" date="2019-12" db="EMBL/GenBank/DDBJ databases">
        <title>An insight into the sialome of adult female Ixodes ricinus ticks feeding for 6 days.</title>
        <authorList>
            <person name="Perner J."/>
            <person name="Ribeiro J.M.C."/>
        </authorList>
    </citation>
    <scope>NUCLEOTIDE SEQUENCE</scope>
    <source>
        <strain evidence="3">Semi-engorged</strain>
        <tissue evidence="3">Salivary glands</tissue>
    </source>
</reference>
<organism evidence="3">
    <name type="scientific">Ixodes ricinus</name>
    <name type="common">Common tick</name>
    <name type="synonym">Acarus ricinus</name>
    <dbReference type="NCBI Taxonomy" id="34613"/>
    <lineage>
        <taxon>Eukaryota</taxon>
        <taxon>Metazoa</taxon>
        <taxon>Ecdysozoa</taxon>
        <taxon>Arthropoda</taxon>
        <taxon>Chelicerata</taxon>
        <taxon>Arachnida</taxon>
        <taxon>Acari</taxon>
        <taxon>Parasitiformes</taxon>
        <taxon>Ixodida</taxon>
        <taxon>Ixodoidea</taxon>
        <taxon>Ixodidae</taxon>
        <taxon>Ixodinae</taxon>
        <taxon>Ixodes</taxon>
    </lineage>
</organism>
<feature type="chain" id="PRO_5025403008" evidence="2">
    <location>
        <begin position="21"/>
        <end position="126"/>
    </location>
</feature>
<keyword evidence="2" id="KW-0732">Signal</keyword>
<name>A0A6B0UPM8_IXORI</name>
<evidence type="ECO:0000256" key="2">
    <source>
        <dbReference type="SAM" id="SignalP"/>
    </source>
</evidence>
<evidence type="ECO:0000313" key="3">
    <source>
        <dbReference type="EMBL" id="MXU91810.1"/>
    </source>
</evidence>
<feature type="region of interest" description="Disordered" evidence="1">
    <location>
        <begin position="55"/>
        <end position="86"/>
    </location>
</feature>
<proteinExistence type="predicted"/>
<protein>
    <submittedName>
        <fullName evidence="3">Putative secreted protein</fullName>
    </submittedName>
</protein>